<dbReference type="AlphaFoldDB" id="A0A0M9VH82"/>
<dbReference type="EMBL" id="LIYD01000005">
    <property type="protein sequence ID" value="KOS05289.1"/>
    <property type="molecule type" value="Genomic_DNA"/>
</dbReference>
<evidence type="ECO:0000313" key="2">
    <source>
        <dbReference type="Proteomes" id="UP000037755"/>
    </source>
</evidence>
<name>A0A0M9VH82_9FLAO</name>
<gene>
    <name evidence="1" type="ORF">AM493_04000</name>
</gene>
<reference evidence="1 2" key="1">
    <citation type="submission" date="2015-08" db="EMBL/GenBank/DDBJ databases">
        <title>Whole genome sequence of Flavobacterium akiainvivens IK-1T, from decaying Wikstroemia oahuensis, an endemic Hawaiian shrub.</title>
        <authorList>
            <person name="Wan X."/>
            <person name="Hou S."/>
            <person name="Saito J."/>
            <person name="Donachie S."/>
        </authorList>
    </citation>
    <scope>NUCLEOTIDE SEQUENCE [LARGE SCALE GENOMIC DNA]</scope>
    <source>
        <strain evidence="1 2">IK-1</strain>
    </source>
</reference>
<organism evidence="1 2">
    <name type="scientific">Flavobacterium akiainvivens</name>
    <dbReference type="NCBI Taxonomy" id="1202724"/>
    <lineage>
        <taxon>Bacteria</taxon>
        <taxon>Pseudomonadati</taxon>
        <taxon>Bacteroidota</taxon>
        <taxon>Flavobacteriia</taxon>
        <taxon>Flavobacteriales</taxon>
        <taxon>Flavobacteriaceae</taxon>
        <taxon>Flavobacterium</taxon>
    </lineage>
</organism>
<accession>A0A0M9VH82</accession>
<comment type="caution">
    <text evidence="1">The sequence shown here is derived from an EMBL/GenBank/DDBJ whole genome shotgun (WGS) entry which is preliminary data.</text>
</comment>
<sequence>MPNTAIAIQPDGNDKFFAFECWLAGGPYFRKSRRQAFKITGSPACLTAGMQECKSAGITESLLSEYHARLSDGMNDGTEES</sequence>
<dbReference type="Proteomes" id="UP000037755">
    <property type="component" value="Unassembled WGS sequence"/>
</dbReference>
<proteinExistence type="predicted"/>
<protein>
    <submittedName>
        <fullName evidence="1">Uncharacterized protein</fullName>
    </submittedName>
</protein>
<evidence type="ECO:0000313" key="1">
    <source>
        <dbReference type="EMBL" id="KOS05289.1"/>
    </source>
</evidence>
<dbReference type="STRING" id="1202724.AM493_04000"/>
<dbReference type="PATRIC" id="fig|1202724.3.peg.825"/>
<keyword evidence="2" id="KW-1185">Reference proteome</keyword>